<dbReference type="GO" id="GO:0008168">
    <property type="term" value="F:methyltransferase activity"/>
    <property type="evidence" value="ECO:0007669"/>
    <property type="project" value="UniProtKB-KW"/>
</dbReference>
<comment type="caution">
    <text evidence="2">The sequence shown here is derived from an EMBL/GenBank/DDBJ whole genome shotgun (WGS) entry which is preliminary data.</text>
</comment>
<dbReference type="SUPFAM" id="SSF53335">
    <property type="entry name" value="S-adenosyl-L-methionine-dependent methyltransferases"/>
    <property type="match status" value="1"/>
</dbReference>
<keyword evidence="2" id="KW-0808">Transferase</keyword>
<dbReference type="InterPro" id="IPR013216">
    <property type="entry name" value="Methyltransf_11"/>
</dbReference>
<dbReference type="EMBL" id="JAJBZT010000001">
    <property type="protein sequence ID" value="MCB6182482.1"/>
    <property type="molecule type" value="Genomic_DNA"/>
</dbReference>
<sequence>MAKWSNSDWSRNRSFDADKWAEWLVSPLGQYILQMESRWFFKTLENQFGFTAIQFGSSEVNLLASCKIRQRILAGQGPTVHIVADPLNMPFATNSVDVLVLPHLLDFTTDPHQVLREAQRVLIPEGRILISGFNPASLWGGRRFIGRDAMPWSGNFISLPRVKDWLLLLNFKIRSSETGGYIPPCAQPKWQTRFHFMEAAGGKWWSGLGAVYFIEATKKVYSMRLTGVVQRQLAKHKRPSRLKLVAGRDDFRLDQETIPPVQEPLES</sequence>
<proteinExistence type="predicted"/>
<dbReference type="Gene3D" id="3.40.50.150">
    <property type="entry name" value="Vaccinia Virus protein VP39"/>
    <property type="match status" value="1"/>
</dbReference>
<dbReference type="Pfam" id="PF08241">
    <property type="entry name" value="Methyltransf_11"/>
    <property type="match status" value="1"/>
</dbReference>
<feature type="domain" description="Methyltransferase type 11" evidence="1">
    <location>
        <begin position="79"/>
        <end position="130"/>
    </location>
</feature>
<dbReference type="GO" id="GO:0032259">
    <property type="term" value="P:methylation"/>
    <property type="evidence" value="ECO:0007669"/>
    <property type="project" value="UniProtKB-KW"/>
</dbReference>
<dbReference type="RefSeq" id="WP_227178237.1">
    <property type="nucleotide sequence ID" value="NZ_JAJBZT010000001.1"/>
</dbReference>
<dbReference type="Proteomes" id="UP001165395">
    <property type="component" value="Unassembled WGS sequence"/>
</dbReference>
<accession>A0ABS8D2Q8</accession>
<evidence type="ECO:0000313" key="2">
    <source>
        <dbReference type="EMBL" id="MCB6182482.1"/>
    </source>
</evidence>
<dbReference type="InterPro" id="IPR029063">
    <property type="entry name" value="SAM-dependent_MTases_sf"/>
</dbReference>
<keyword evidence="2" id="KW-0489">Methyltransferase</keyword>
<reference evidence="2" key="1">
    <citation type="submission" date="2021-10" db="EMBL/GenBank/DDBJ databases">
        <title>The complete genome sequence of Leeia sp. TBRC 13508.</title>
        <authorList>
            <person name="Charoenyingcharoen P."/>
            <person name="Yukphan P."/>
        </authorList>
    </citation>
    <scope>NUCLEOTIDE SEQUENCE</scope>
    <source>
        <strain evidence="2">TBRC 13508</strain>
    </source>
</reference>
<protein>
    <submittedName>
        <fullName evidence="2">Class I SAM-dependent methyltransferase</fullName>
    </submittedName>
</protein>
<keyword evidence="3" id="KW-1185">Reference proteome</keyword>
<organism evidence="2 3">
    <name type="scientific">Leeia speluncae</name>
    <dbReference type="NCBI Taxonomy" id="2884804"/>
    <lineage>
        <taxon>Bacteria</taxon>
        <taxon>Pseudomonadati</taxon>
        <taxon>Pseudomonadota</taxon>
        <taxon>Betaproteobacteria</taxon>
        <taxon>Neisseriales</taxon>
        <taxon>Leeiaceae</taxon>
        <taxon>Leeia</taxon>
    </lineage>
</organism>
<gene>
    <name evidence="2" type="ORF">LIN78_02825</name>
</gene>
<name>A0ABS8D2Q8_9NEIS</name>
<evidence type="ECO:0000259" key="1">
    <source>
        <dbReference type="Pfam" id="PF08241"/>
    </source>
</evidence>
<evidence type="ECO:0000313" key="3">
    <source>
        <dbReference type="Proteomes" id="UP001165395"/>
    </source>
</evidence>